<evidence type="ECO:0000313" key="3">
    <source>
        <dbReference type="EMBL" id="CEL70018.1"/>
    </source>
</evidence>
<protein>
    <submittedName>
        <fullName evidence="2">GH23000, related</fullName>
    </submittedName>
</protein>
<dbReference type="GO" id="GO:0000398">
    <property type="term" value="P:mRNA splicing, via spliceosome"/>
    <property type="evidence" value="ECO:0007669"/>
    <property type="project" value="InterPro"/>
</dbReference>
<reference evidence="4" key="3">
    <citation type="journal article" date="2012" name="PLoS Pathog.">
        <title>Comparative genomics of the apicomplexan parasites Toxoplasma gondii and Neospora caninum: Coccidia differing in host range and transmission strategy.</title>
        <authorList>
            <person name="Reid A.J."/>
            <person name="Vermont S.J."/>
            <person name="Cotton J.A."/>
            <person name="Harris D."/>
            <person name="Hill-Cawthorne G.A."/>
            <person name="Konen-Waisman S."/>
            <person name="Latham S.M."/>
            <person name="Mourier T."/>
            <person name="Norton R."/>
            <person name="Quail M.A."/>
            <person name="Sanders M."/>
            <person name="Shanmugam D."/>
            <person name="Sohal A."/>
            <person name="Wasmuth J.D."/>
            <person name="Brunk B."/>
            <person name="Grigg M.E."/>
            <person name="Howard J.C."/>
            <person name="Parkinson J."/>
            <person name="Roos D.S."/>
            <person name="Trees A.J."/>
            <person name="Berriman M."/>
            <person name="Pain A."/>
            <person name="Wastling J.M."/>
        </authorList>
    </citation>
    <scope>NUCLEOTIDE SEQUENCE [LARGE SCALE GENOMIC DNA]</scope>
    <source>
        <strain evidence="4">Liverpool</strain>
    </source>
</reference>
<dbReference type="GO" id="GO:0005684">
    <property type="term" value="C:U2-type spliceosomal complex"/>
    <property type="evidence" value="ECO:0007669"/>
    <property type="project" value="TreeGrafter"/>
</dbReference>
<dbReference type="InParanoid" id="F0VNJ1"/>
<comment type="similarity">
    <text evidence="1">Belongs to the CWC16 family.</text>
</comment>
<name>F0VNJ1_NEOCL</name>
<dbReference type="Pfam" id="PF04502">
    <property type="entry name" value="Saf4_Yju2"/>
    <property type="match status" value="1"/>
</dbReference>
<dbReference type="Proteomes" id="UP000007494">
    <property type="component" value="Chromosome XI"/>
</dbReference>
<dbReference type="EMBL" id="FR823392">
    <property type="protein sequence ID" value="CBZ55287.1"/>
    <property type="molecule type" value="Genomic_DNA"/>
</dbReference>
<evidence type="ECO:0000313" key="2">
    <source>
        <dbReference type="EMBL" id="CBZ55287.1"/>
    </source>
</evidence>
<proteinExistence type="inferred from homology"/>
<dbReference type="VEuPathDB" id="ToxoDB:NCLIV_057100"/>
<sequence>MSSLEAVRADGYYYGPDYDPRKHGSLNQYRGSHPLGERAKRLEEGILVIRFEMPFKVWCTGCGCVIDKGVRFNAAKKCVGMHFSTKILAFAFGCPKCKQEIVITTDPKNAEYICSKGVRRKIETFDCKDAETLVLSGAEEREKMRLDPMFKLDEQVSRRTDQAEMERVIEELIDLSESRSADDYSANLALRERLRFRREKEEQLAGEVSTVGPVKAAAMQMKHGEEDLVLAKQICFRARKTPLDRLVKKTAMKMASIFDRKNVIPNKFTSSALQGKALGSGFKLGPSVTRIAANKPKETIDKQKGGGKRIPGTGLIVRNKNA</sequence>
<reference evidence="2" key="1">
    <citation type="submission" date="2011-02" db="EMBL/GenBank/DDBJ databases">
        <authorList>
            <person name="Aslett M."/>
        </authorList>
    </citation>
    <scope>NUCLEOTIDE SEQUENCE</scope>
    <source>
        <strain evidence="2">Liverpool</strain>
    </source>
</reference>
<reference evidence="3" key="4">
    <citation type="journal article" date="2015" name="PLoS ONE">
        <title>Comprehensive Evaluation of Toxoplasma gondii VEG and Neospora caninum LIV Genomes with Tachyzoite Stage Transcriptome and Proteome Defines Novel Transcript Features.</title>
        <authorList>
            <person name="Ramaprasad A."/>
            <person name="Mourier T."/>
            <person name="Naeem R."/>
            <person name="Malas T.B."/>
            <person name="Moussa E."/>
            <person name="Panigrahi A."/>
            <person name="Vermont S.J."/>
            <person name="Otto T.D."/>
            <person name="Wastling J."/>
            <person name="Pain A."/>
        </authorList>
    </citation>
    <scope>NUCLEOTIDE SEQUENCE</scope>
    <source>
        <strain evidence="3">Liverpool</strain>
    </source>
</reference>
<dbReference type="RefSeq" id="XP_003885315.1">
    <property type="nucleotide sequence ID" value="XM_003885266.1"/>
</dbReference>
<dbReference type="GO" id="GO:0071014">
    <property type="term" value="C:post-mRNA release spliceosomal complex"/>
    <property type="evidence" value="ECO:0007669"/>
    <property type="project" value="TreeGrafter"/>
</dbReference>
<dbReference type="AlphaFoldDB" id="F0VNJ1"/>
<dbReference type="OMA" id="QICFRAR"/>
<dbReference type="PANTHER" id="PTHR12111">
    <property type="entry name" value="SPLICING FACTOR YJU2"/>
    <property type="match status" value="1"/>
</dbReference>
<dbReference type="GeneID" id="13440700"/>
<organism evidence="2 4">
    <name type="scientific">Neospora caninum (strain Liverpool)</name>
    <dbReference type="NCBI Taxonomy" id="572307"/>
    <lineage>
        <taxon>Eukaryota</taxon>
        <taxon>Sar</taxon>
        <taxon>Alveolata</taxon>
        <taxon>Apicomplexa</taxon>
        <taxon>Conoidasida</taxon>
        <taxon>Coccidia</taxon>
        <taxon>Eucoccidiorida</taxon>
        <taxon>Eimeriorina</taxon>
        <taxon>Sarcocystidae</taxon>
        <taxon>Neospora</taxon>
    </lineage>
</organism>
<dbReference type="PANTHER" id="PTHR12111:SF2">
    <property type="entry name" value="SPLICING FACTOR YJU2B-RELATED"/>
    <property type="match status" value="1"/>
</dbReference>
<dbReference type="EMBL" id="LN714486">
    <property type="protein sequence ID" value="CEL70018.1"/>
    <property type="molecule type" value="Genomic_DNA"/>
</dbReference>
<accession>F0VNJ1</accession>
<reference evidence="2" key="2">
    <citation type="submission" date="2011-03" db="EMBL/GenBank/DDBJ databases">
        <title>Comparative genomics and transcriptomics of Neospora caninum and Toxoplasma gondii.</title>
        <authorList>
            <person name="Reid A.J."/>
            <person name="Sohal A."/>
            <person name="Harris D."/>
            <person name="Quail M."/>
            <person name="Sanders M."/>
            <person name="Berriman M."/>
            <person name="Wastling J.M."/>
            <person name="Pain A."/>
        </authorList>
    </citation>
    <scope>NUCLEOTIDE SEQUENCE</scope>
    <source>
        <strain evidence="2">Liverpool</strain>
    </source>
</reference>
<dbReference type="eggNOG" id="KOG2990">
    <property type="taxonomic scope" value="Eukaryota"/>
</dbReference>
<evidence type="ECO:0000256" key="1">
    <source>
        <dbReference type="ARBA" id="ARBA00005595"/>
    </source>
</evidence>
<dbReference type="OrthoDB" id="360327at2759"/>
<keyword evidence="4" id="KW-1185">Reference proteome</keyword>
<dbReference type="InterPro" id="IPR007590">
    <property type="entry name" value="Saf4/Yju2"/>
</dbReference>
<gene>
    <name evidence="3" type="ORF">BN1204_057100</name>
    <name evidence="2" type="ORF">NCLIV_057100</name>
</gene>
<evidence type="ECO:0000313" key="4">
    <source>
        <dbReference type="Proteomes" id="UP000007494"/>
    </source>
</evidence>